<evidence type="ECO:0000313" key="5">
    <source>
        <dbReference type="Proteomes" id="UP001342314"/>
    </source>
</evidence>
<evidence type="ECO:0000259" key="3">
    <source>
        <dbReference type="Pfam" id="PF04909"/>
    </source>
</evidence>
<name>A0AAV5GJB1_9BASI</name>
<gene>
    <name evidence="4" type="ORF">Rhopal_003515-T1</name>
</gene>
<dbReference type="InterPro" id="IPR032466">
    <property type="entry name" value="Metal_Hydrolase"/>
</dbReference>
<dbReference type="PANTHER" id="PTHR43569:SF2">
    <property type="entry name" value="AMIDOHYDROLASE-RELATED DOMAIN-CONTAINING PROTEIN"/>
    <property type="match status" value="1"/>
</dbReference>
<feature type="region of interest" description="Disordered" evidence="2">
    <location>
        <begin position="1"/>
        <end position="26"/>
    </location>
</feature>
<dbReference type="AlphaFoldDB" id="A0AAV5GJB1"/>
<dbReference type="Proteomes" id="UP001342314">
    <property type="component" value="Unassembled WGS sequence"/>
</dbReference>
<reference evidence="4 5" key="1">
    <citation type="submission" date="2021-12" db="EMBL/GenBank/DDBJ databases">
        <title>High titer production of polyol ester of fatty acids by Rhodotorula paludigena BS15 towards product separation-free biomass refinery.</title>
        <authorList>
            <person name="Mano J."/>
            <person name="Ono H."/>
            <person name="Tanaka T."/>
            <person name="Naito K."/>
            <person name="Sushida H."/>
            <person name="Ike M."/>
            <person name="Tokuyasu K."/>
            <person name="Kitaoka M."/>
        </authorList>
    </citation>
    <scope>NUCLEOTIDE SEQUENCE [LARGE SCALE GENOMIC DNA]</scope>
    <source>
        <strain evidence="4 5">BS15</strain>
    </source>
</reference>
<accession>A0AAV5GJB1</accession>
<dbReference type="GO" id="GO:0016787">
    <property type="term" value="F:hydrolase activity"/>
    <property type="evidence" value="ECO:0007669"/>
    <property type="project" value="InterPro"/>
</dbReference>
<feature type="domain" description="Amidohydrolase-related" evidence="3">
    <location>
        <begin position="34"/>
        <end position="419"/>
    </location>
</feature>
<evidence type="ECO:0000256" key="2">
    <source>
        <dbReference type="SAM" id="MobiDB-lite"/>
    </source>
</evidence>
<evidence type="ECO:0000313" key="4">
    <source>
        <dbReference type="EMBL" id="GJN90504.1"/>
    </source>
</evidence>
<dbReference type="SUPFAM" id="SSF51556">
    <property type="entry name" value="Metallo-dependent hydrolases"/>
    <property type="match status" value="1"/>
</dbReference>
<dbReference type="PANTHER" id="PTHR43569">
    <property type="entry name" value="AMIDOHYDROLASE"/>
    <property type="match status" value="1"/>
</dbReference>
<organism evidence="4 5">
    <name type="scientific">Rhodotorula paludigena</name>
    <dbReference type="NCBI Taxonomy" id="86838"/>
    <lineage>
        <taxon>Eukaryota</taxon>
        <taxon>Fungi</taxon>
        <taxon>Dikarya</taxon>
        <taxon>Basidiomycota</taxon>
        <taxon>Pucciniomycotina</taxon>
        <taxon>Microbotryomycetes</taxon>
        <taxon>Sporidiobolales</taxon>
        <taxon>Sporidiobolaceae</taxon>
        <taxon>Rhodotorula</taxon>
    </lineage>
</organism>
<dbReference type="Pfam" id="PF04909">
    <property type="entry name" value="Amidohydro_2"/>
    <property type="match status" value="1"/>
</dbReference>
<keyword evidence="5" id="KW-1185">Reference proteome</keyword>
<comment type="similarity">
    <text evidence="1">Belongs to the metallo-dependent hydrolases superfamily.</text>
</comment>
<protein>
    <recommendedName>
        <fullName evidence="3">Amidohydrolase-related domain-containing protein</fullName>
    </recommendedName>
</protein>
<evidence type="ECO:0000256" key="1">
    <source>
        <dbReference type="ARBA" id="ARBA00038310"/>
    </source>
</evidence>
<dbReference type="EMBL" id="BQKY01000007">
    <property type="protein sequence ID" value="GJN90504.1"/>
    <property type="molecule type" value="Genomic_DNA"/>
</dbReference>
<comment type="caution">
    <text evidence="4">The sequence shown here is derived from an EMBL/GenBank/DDBJ whole genome shotgun (WGS) entry which is preliminary data.</text>
</comment>
<sequence length="422" mass="45849">MQPGKRAPPKLDLRAFQSPPTAPARRTFPRSVLDTHIHLWNVEQLKSGNMRWPNRAGGLPQLAGPHELDAYGEVVAGGIQLVAGGKSQFAGVVFVQAEAEHDDSDADGSKGGWDAALDEVEQVCAAALVSKVPLVALVPWAPVQHGRAALSLFHSRLLALPSLVALTERLGYPPIKSFRYLLQDSPPGFFQTDAFIDGLKWLGENGYAFDITVDVTDEQTGRVKVLDDAIDAIERVREGQQADSKTTFIFDHFAKPPLTSDPTFPPAATLTAYIEALYQLALLPDVYLKLSALLDSADRETVATAFEEFRGGEYKKRRKDGAYDRLRSRIAAVLEPAVEAFGESRILVGSDWPMFRACTLPTTSTSPSAAHCSSVKAADESAAWAFEMQLYVDCFSGLGLEGEALDGLFEGNARRAYGLAQK</sequence>
<dbReference type="InterPro" id="IPR052350">
    <property type="entry name" value="Metallo-dep_Lactonases"/>
</dbReference>
<dbReference type="InterPro" id="IPR006680">
    <property type="entry name" value="Amidohydro-rel"/>
</dbReference>
<proteinExistence type="inferred from homology"/>
<dbReference type="Gene3D" id="3.20.20.140">
    <property type="entry name" value="Metal-dependent hydrolases"/>
    <property type="match status" value="1"/>
</dbReference>